<dbReference type="STRING" id="1157962.A0A250XE41"/>
<dbReference type="InterPro" id="IPR003689">
    <property type="entry name" value="ZIP"/>
</dbReference>
<sequence length="357" mass="38095">MSASETFLSDISRPLLFATLSGLSTTLGAVFAIIRRPDHAMLAGLLGVAIGVMSTVSIVELIVKNAMEHDTFLVLFATTLGALAYYVCEPLIPKAEDHNHLKLKEPHSPPPPTQAVGLDGGASSSFLAQRKAAMQNSFVTGSQSSQHTNMNSFNWLKPLYDYGKSKGTEIVHEVPSESHLVGTPQSFDETCTPFGDSFSEMSESEKSANLLRLGLLMAVTMTLHNMPEGFAVAFSAFTPLGPVMAVAIALHNIPEGIIIAAPIYAATGNRWKALGLATASGLSEPLGALLSLLLLHPFLTPERLQYLLAGTGGLMLAVCYIELWPEARACRNDKGLIIGILVGAVVMGWTLYIESAE</sequence>
<feature type="transmembrane region" description="Helical" evidence="5">
    <location>
        <begin position="71"/>
        <end position="88"/>
    </location>
</feature>
<organism evidence="6 7">
    <name type="scientific">Chlamydomonas eustigma</name>
    <dbReference type="NCBI Taxonomy" id="1157962"/>
    <lineage>
        <taxon>Eukaryota</taxon>
        <taxon>Viridiplantae</taxon>
        <taxon>Chlorophyta</taxon>
        <taxon>core chlorophytes</taxon>
        <taxon>Chlorophyceae</taxon>
        <taxon>CS clade</taxon>
        <taxon>Chlamydomonadales</taxon>
        <taxon>Chlamydomonadaceae</taxon>
        <taxon>Chlamydomonas</taxon>
    </lineage>
</organism>
<evidence type="ECO:0000256" key="5">
    <source>
        <dbReference type="SAM" id="Phobius"/>
    </source>
</evidence>
<dbReference type="PANTHER" id="PTHR11040:SF205">
    <property type="entry name" value="ZINC TRANSPORTER ZUPT"/>
    <property type="match status" value="1"/>
</dbReference>
<gene>
    <name evidence="6" type="ORF">CEUSTIGMA_g8779.t1</name>
</gene>
<accession>A0A250XE41</accession>
<keyword evidence="4 5" id="KW-0472">Membrane</keyword>
<dbReference type="GO" id="GO:0016020">
    <property type="term" value="C:membrane"/>
    <property type="evidence" value="ECO:0007669"/>
    <property type="project" value="UniProtKB-SubCell"/>
</dbReference>
<proteinExistence type="predicted"/>
<dbReference type="AlphaFoldDB" id="A0A250XE41"/>
<evidence type="ECO:0000256" key="3">
    <source>
        <dbReference type="ARBA" id="ARBA00022989"/>
    </source>
</evidence>
<evidence type="ECO:0000313" key="6">
    <source>
        <dbReference type="EMBL" id="GAX81348.1"/>
    </source>
</evidence>
<feature type="transmembrane region" description="Helical" evidence="5">
    <location>
        <begin position="15"/>
        <end position="34"/>
    </location>
</feature>
<feature type="transmembrane region" description="Helical" evidence="5">
    <location>
        <begin position="41"/>
        <end position="59"/>
    </location>
</feature>
<keyword evidence="3 5" id="KW-1133">Transmembrane helix</keyword>
<dbReference type="Proteomes" id="UP000232323">
    <property type="component" value="Unassembled WGS sequence"/>
</dbReference>
<dbReference type="PANTHER" id="PTHR11040">
    <property type="entry name" value="ZINC/IRON TRANSPORTER"/>
    <property type="match status" value="1"/>
</dbReference>
<dbReference type="Pfam" id="PF02535">
    <property type="entry name" value="Zip"/>
    <property type="match status" value="1"/>
</dbReference>
<comment type="subcellular location">
    <subcellularLocation>
        <location evidence="1">Membrane</location>
        <topology evidence="1">Multi-pass membrane protein</topology>
    </subcellularLocation>
</comment>
<reference evidence="6 7" key="1">
    <citation type="submission" date="2017-08" db="EMBL/GenBank/DDBJ databases">
        <title>Acidophilic green algal genome provides insights into adaptation to an acidic environment.</title>
        <authorList>
            <person name="Hirooka S."/>
            <person name="Hirose Y."/>
            <person name="Kanesaki Y."/>
            <person name="Higuchi S."/>
            <person name="Fujiwara T."/>
            <person name="Onuma R."/>
            <person name="Era A."/>
            <person name="Ohbayashi R."/>
            <person name="Uzuka A."/>
            <person name="Nozaki H."/>
            <person name="Yoshikawa H."/>
            <person name="Miyagishima S.Y."/>
        </authorList>
    </citation>
    <scope>NUCLEOTIDE SEQUENCE [LARGE SCALE GENOMIC DNA]</scope>
    <source>
        <strain evidence="6 7">NIES-2499</strain>
    </source>
</reference>
<evidence type="ECO:0000256" key="4">
    <source>
        <dbReference type="ARBA" id="ARBA00023136"/>
    </source>
</evidence>
<dbReference type="OrthoDB" id="262547at2759"/>
<dbReference type="GO" id="GO:0005385">
    <property type="term" value="F:zinc ion transmembrane transporter activity"/>
    <property type="evidence" value="ECO:0007669"/>
    <property type="project" value="TreeGrafter"/>
</dbReference>
<comment type="caution">
    <text evidence="6">The sequence shown here is derived from an EMBL/GenBank/DDBJ whole genome shotgun (WGS) entry which is preliminary data.</text>
</comment>
<dbReference type="EMBL" id="BEGY01000064">
    <property type="protein sequence ID" value="GAX81348.1"/>
    <property type="molecule type" value="Genomic_DNA"/>
</dbReference>
<feature type="transmembrane region" description="Helical" evidence="5">
    <location>
        <begin position="335"/>
        <end position="353"/>
    </location>
</feature>
<feature type="transmembrane region" description="Helical" evidence="5">
    <location>
        <begin position="274"/>
        <end position="298"/>
    </location>
</feature>
<evidence type="ECO:0000313" key="7">
    <source>
        <dbReference type="Proteomes" id="UP000232323"/>
    </source>
</evidence>
<name>A0A250XE41_9CHLO</name>
<feature type="transmembrane region" description="Helical" evidence="5">
    <location>
        <begin position="304"/>
        <end position="323"/>
    </location>
</feature>
<evidence type="ECO:0000256" key="2">
    <source>
        <dbReference type="ARBA" id="ARBA00022692"/>
    </source>
</evidence>
<keyword evidence="7" id="KW-1185">Reference proteome</keyword>
<evidence type="ECO:0000256" key="1">
    <source>
        <dbReference type="ARBA" id="ARBA00004141"/>
    </source>
</evidence>
<keyword evidence="2 5" id="KW-0812">Transmembrane</keyword>
<protein>
    <submittedName>
        <fullName evidence="6">Uncharacterized protein</fullName>
    </submittedName>
</protein>